<reference evidence="17 18" key="1">
    <citation type="journal article" date="2016" name="Antonie Van Leeuwenhoek">
        <title>Denitratimonas tolerans gen. nov., sp. nov., a denitrifying bacterium isolated from a bioreactor for tannery wastewater treatment.</title>
        <authorList>
            <person name="Han S.I."/>
            <person name="Kim J.O."/>
            <person name="Lee Y.R."/>
            <person name="Ekpeghere K.I."/>
            <person name="Koh S.C."/>
            <person name="Whang K.S."/>
        </authorList>
    </citation>
    <scope>NUCLEOTIDE SEQUENCE [LARGE SCALE GENOMIC DNA]</scope>
    <source>
        <strain evidence="17 18">KACC 17565</strain>
    </source>
</reference>
<evidence type="ECO:0000256" key="1">
    <source>
        <dbReference type="ARBA" id="ARBA00004571"/>
    </source>
</evidence>
<evidence type="ECO:0000256" key="9">
    <source>
        <dbReference type="ARBA" id="ARBA00023077"/>
    </source>
</evidence>
<dbReference type="InterPro" id="IPR036942">
    <property type="entry name" value="Beta-barrel_TonB_sf"/>
</dbReference>
<dbReference type="RefSeq" id="WP_337334736.1">
    <property type="nucleotide sequence ID" value="NZ_JBBDHC010000005.1"/>
</dbReference>
<evidence type="ECO:0000256" key="5">
    <source>
        <dbReference type="ARBA" id="ARBA00022692"/>
    </source>
</evidence>
<keyword evidence="10 12" id="KW-0472">Membrane</keyword>
<accession>A0AAW9R3R1</accession>
<evidence type="ECO:0000256" key="12">
    <source>
        <dbReference type="PROSITE-ProRule" id="PRU01360"/>
    </source>
</evidence>
<gene>
    <name evidence="17" type="ORF">WB794_04915</name>
</gene>
<evidence type="ECO:0000313" key="18">
    <source>
        <dbReference type="Proteomes" id="UP001364472"/>
    </source>
</evidence>
<evidence type="ECO:0000256" key="4">
    <source>
        <dbReference type="ARBA" id="ARBA00022496"/>
    </source>
</evidence>
<organism evidence="17 18">
    <name type="scientific">Denitratimonas tolerans</name>
    <dbReference type="NCBI Taxonomy" id="1338420"/>
    <lineage>
        <taxon>Bacteria</taxon>
        <taxon>Pseudomonadati</taxon>
        <taxon>Pseudomonadota</taxon>
        <taxon>Gammaproteobacteria</taxon>
        <taxon>Lysobacterales</taxon>
        <taxon>Lysobacteraceae</taxon>
        <taxon>Denitratimonas</taxon>
    </lineage>
</organism>
<dbReference type="InterPro" id="IPR039426">
    <property type="entry name" value="TonB-dep_rcpt-like"/>
</dbReference>
<evidence type="ECO:0000259" key="15">
    <source>
        <dbReference type="Pfam" id="PF00593"/>
    </source>
</evidence>
<name>A0AAW9R3R1_9GAMM</name>
<sequence length="710" mass="75639">MRPLACAAVGLLLALPCARAAESGAAPDVPDVPDAIPVLVVTPGLRAEDAFAVPASVTALDVDLAGRGGPGVGLSETLRRVPGVLSRSRQNHAQDEQLSIRGFGARSSFGVRGVRLLVDGIPATMPDGQGQMSHVDLASAARVEVLRGPFSALYGNAAGGVVQVFSAGGTPEPEWSLRLGGGSHGLERAHASARGRTDVIDYSVATGVFRSDGFRRHSRAERRHGNARLEFPLRGDGRLVLLANAMDQPLAEDPQGLTAAQFRTDPRQASAQALAFDTRKEVRQNQGGAIYERALGAQVSLRAMAYWGERDMRQFLAVPVAAQASPLSAGGVVGLDGDYGGADLRASHEGRLRDRPFALTLGLAADHQRQHRQGWENFAAGQLGVVGSLRRDQRDAASSRDVYAQLRWEPVPRWALNLGARSSEVRLRSRDRYITASNPDDSGRATYRGTRPVAGLVFQASPAWRAYASFGRGFETPTLSEVAYRPDAASGLNLDLRPATTASVELGVKWRGHRDAMLDLALFDAATRAEIAVLASAGGRTVYHNVGRSRRRGLEAMLRLPLGEAWTLHAAWTWLDAHYRDGFGACDAAGRCAVPAGARIPGVPRAALAGELRWSNGRGLSAALHLDAVGRMPADDAGRTFAPGFATLGFSAGQEYDLGQYRLAPFVRIDNAFSRSHVGSVIVNQASGASLEPAPDRSLWLGIRVSRSAR</sequence>
<comment type="subcellular location">
    <subcellularLocation>
        <location evidence="1 12">Cell outer membrane</location>
        <topology evidence="1 12">Multi-pass membrane protein</topology>
    </subcellularLocation>
</comment>
<proteinExistence type="inferred from homology"/>
<keyword evidence="5 12" id="KW-0812">Transmembrane</keyword>
<feature type="signal peptide" evidence="14">
    <location>
        <begin position="1"/>
        <end position="20"/>
    </location>
</feature>
<dbReference type="Pfam" id="PF00593">
    <property type="entry name" value="TonB_dep_Rec_b-barrel"/>
    <property type="match status" value="1"/>
</dbReference>
<evidence type="ECO:0000256" key="10">
    <source>
        <dbReference type="ARBA" id="ARBA00023136"/>
    </source>
</evidence>
<evidence type="ECO:0000256" key="2">
    <source>
        <dbReference type="ARBA" id="ARBA00022448"/>
    </source>
</evidence>
<keyword evidence="4" id="KW-0410">Iron transport</keyword>
<keyword evidence="6 14" id="KW-0732">Signal</keyword>
<dbReference type="InterPro" id="IPR012910">
    <property type="entry name" value="Plug_dom"/>
</dbReference>
<dbReference type="GO" id="GO:0009279">
    <property type="term" value="C:cell outer membrane"/>
    <property type="evidence" value="ECO:0007669"/>
    <property type="project" value="UniProtKB-SubCell"/>
</dbReference>
<dbReference type="Gene3D" id="2.170.130.10">
    <property type="entry name" value="TonB-dependent receptor, plug domain"/>
    <property type="match status" value="1"/>
</dbReference>
<dbReference type="Gene3D" id="2.40.170.20">
    <property type="entry name" value="TonB-dependent receptor, beta-barrel domain"/>
    <property type="match status" value="1"/>
</dbReference>
<keyword evidence="3 12" id="KW-1134">Transmembrane beta strand</keyword>
<evidence type="ECO:0000256" key="8">
    <source>
        <dbReference type="ARBA" id="ARBA00023065"/>
    </source>
</evidence>
<dbReference type="InterPro" id="IPR000531">
    <property type="entry name" value="Beta-barrel_TonB"/>
</dbReference>
<protein>
    <submittedName>
        <fullName evidence="17">TonB-dependent receptor</fullName>
    </submittedName>
</protein>
<keyword evidence="7" id="KW-0408">Iron</keyword>
<keyword evidence="17" id="KW-0675">Receptor</keyword>
<keyword evidence="8" id="KW-0406">Ion transport</keyword>
<evidence type="ECO:0000256" key="13">
    <source>
        <dbReference type="RuleBase" id="RU003357"/>
    </source>
</evidence>
<evidence type="ECO:0000256" key="6">
    <source>
        <dbReference type="ARBA" id="ARBA00022729"/>
    </source>
</evidence>
<dbReference type="InterPro" id="IPR037066">
    <property type="entry name" value="Plug_dom_sf"/>
</dbReference>
<dbReference type="PANTHER" id="PTHR32552">
    <property type="entry name" value="FERRICHROME IRON RECEPTOR-RELATED"/>
    <property type="match status" value="1"/>
</dbReference>
<dbReference type="Pfam" id="PF07715">
    <property type="entry name" value="Plug"/>
    <property type="match status" value="1"/>
</dbReference>
<evidence type="ECO:0000256" key="7">
    <source>
        <dbReference type="ARBA" id="ARBA00023004"/>
    </source>
</evidence>
<evidence type="ECO:0000313" key="17">
    <source>
        <dbReference type="EMBL" id="MEJ1249017.1"/>
    </source>
</evidence>
<keyword evidence="2 12" id="KW-0813">Transport</keyword>
<evidence type="ECO:0000259" key="16">
    <source>
        <dbReference type="Pfam" id="PF07715"/>
    </source>
</evidence>
<comment type="caution">
    <text evidence="17">The sequence shown here is derived from an EMBL/GenBank/DDBJ whole genome shotgun (WGS) entry which is preliminary data.</text>
</comment>
<feature type="chain" id="PRO_5043331517" evidence="14">
    <location>
        <begin position="21"/>
        <end position="710"/>
    </location>
</feature>
<feature type="domain" description="TonB-dependent receptor plug" evidence="16">
    <location>
        <begin position="52"/>
        <end position="161"/>
    </location>
</feature>
<evidence type="ECO:0000256" key="14">
    <source>
        <dbReference type="SAM" id="SignalP"/>
    </source>
</evidence>
<dbReference type="GO" id="GO:0015344">
    <property type="term" value="F:siderophore uptake transmembrane transporter activity"/>
    <property type="evidence" value="ECO:0007669"/>
    <property type="project" value="TreeGrafter"/>
</dbReference>
<evidence type="ECO:0000256" key="11">
    <source>
        <dbReference type="ARBA" id="ARBA00023237"/>
    </source>
</evidence>
<keyword evidence="9 13" id="KW-0798">TonB box</keyword>
<dbReference type="Proteomes" id="UP001364472">
    <property type="component" value="Unassembled WGS sequence"/>
</dbReference>
<dbReference type="AlphaFoldDB" id="A0AAW9R3R1"/>
<dbReference type="PANTHER" id="PTHR32552:SF89">
    <property type="entry name" value="CATECHOLATE SIDEROPHORE RECEPTOR FIU"/>
    <property type="match status" value="1"/>
</dbReference>
<keyword evidence="18" id="KW-1185">Reference proteome</keyword>
<comment type="similarity">
    <text evidence="12 13">Belongs to the TonB-dependent receptor family.</text>
</comment>
<dbReference type="EMBL" id="JBBDHC010000005">
    <property type="protein sequence ID" value="MEJ1249017.1"/>
    <property type="molecule type" value="Genomic_DNA"/>
</dbReference>
<dbReference type="SUPFAM" id="SSF56935">
    <property type="entry name" value="Porins"/>
    <property type="match status" value="1"/>
</dbReference>
<feature type="domain" description="TonB-dependent receptor-like beta-barrel" evidence="15">
    <location>
        <begin position="261"/>
        <end position="659"/>
    </location>
</feature>
<evidence type="ECO:0000256" key="3">
    <source>
        <dbReference type="ARBA" id="ARBA00022452"/>
    </source>
</evidence>
<dbReference type="PROSITE" id="PS52016">
    <property type="entry name" value="TONB_DEPENDENT_REC_3"/>
    <property type="match status" value="1"/>
</dbReference>
<keyword evidence="11 12" id="KW-0998">Cell outer membrane</keyword>